<evidence type="ECO:0000259" key="2">
    <source>
        <dbReference type="Pfam" id="PF16586"/>
    </source>
</evidence>
<dbReference type="RefSeq" id="WP_115870046.1">
    <property type="nucleotide sequence ID" value="NZ_QREG01000027.1"/>
</dbReference>
<keyword evidence="4" id="KW-1185">Reference proteome</keyword>
<feature type="signal peptide" evidence="1">
    <location>
        <begin position="1"/>
        <end position="19"/>
    </location>
</feature>
<evidence type="ECO:0000256" key="1">
    <source>
        <dbReference type="SAM" id="SignalP"/>
    </source>
</evidence>
<evidence type="ECO:0000313" key="3">
    <source>
        <dbReference type="EMBL" id="RED93004.1"/>
    </source>
</evidence>
<dbReference type="EMBL" id="QREG01000027">
    <property type="protein sequence ID" value="RED93004.1"/>
    <property type="molecule type" value="Genomic_DNA"/>
</dbReference>
<reference evidence="3 4" key="1">
    <citation type="submission" date="2018-07" db="EMBL/GenBank/DDBJ databases">
        <title>Genomic Encyclopedia of Type Strains, Phase IV (KMG-IV): sequencing the most valuable type-strain genomes for metagenomic binning, comparative biology and taxonomic classification.</title>
        <authorList>
            <person name="Goeker M."/>
        </authorList>
    </citation>
    <scope>NUCLEOTIDE SEQUENCE [LARGE SCALE GENOMIC DNA]</scope>
    <source>
        <strain evidence="3 4">DSM 4134</strain>
    </source>
</reference>
<sequence>MKKLLTLLLVLYISLGADAQSITGTLQTWHKVTLTFDGPQTSEYDTLNPFLHYRLEATFSNGEQSIRIPGFYAADGNAAETSAKAGNKWQVRFAAPSAGQWTYTISFRKGKHIAIIANPTYGTPVAFDGATGTLTIAPSDKPETDLRRKGRLVYTGEPYFRFAGTNELYLKGGANSPENLLGYYEFDDTPASHRFEAHAGDYKPGDPTWKNGKGKNLIGALNYLSTTGMNAVYFLTMNVMGDGKDVWPWTDQHERYRFDCSKLDQWEVIFDHMDNLGLIKHVITQETENENLLDIGQTGIQRKLYYRELVARFAHHPGIVWNMGEENGITHWSPIGQTDKLRKDMIGYMRQLDTYGNPVVIHTLPSLKDHDRTMTPLLGDKSALEGVSFQIHHLHDAYATTKKWRQLSADSSRQWVIWIDEIGPAGKGVLPDDFPGQQDTVRKYVIWANLMAGGAGVEHYFGYKYAHNDLKCEDWRSRDRIWQHTAHALGFFKKLPLKDMQPNTTVLADHKGWCLSGDGSFVIYLPNGGNPTAKLPEGRYHMQWYNPRTGAFTGKKARIKSDGEVLLTPPADQSADWAVLFTKD</sequence>
<dbReference type="AlphaFoldDB" id="A0A3D9KZ74"/>
<comment type="caution">
    <text evidence="3">The sequence shown here is derived from an EMBL/GenBank/DDBJ whole genome shotgun (WGS) entry which is preliminary data.</text>
</comment>
<dbReference type="Gene3D" id="3.20.20.80">
    <property type="entry name" value="Glycosidases"/>
    <property type="match status" value="1"/>
</dbReference>
<feature type="chain" id="PRO_5017596960" evidence="1">
    <location>
        <begin position="20"/>
        <end position="584"/>
    </location>
</feature>
<dbReference type="InterPro" id="IPR013783">
    <property type="entry name" value="Ig-like_fold"/>
</dbReference>
<organism evidence="3 4">
    <name type="scientific">Marinoscillum furvescens DSM 4134</name>
    <dbReference type="NCBI Taxonomy" id="1122208"/>
    <lineage>
        <taxon>Bacteria</taxon>
        <taxon>Pseudomonadati</taxon>
        <taxon>Bacteroidota</taxon>
        <taxon>Cytophagia</taxon>
        <taxon>Cytophagales</taxon>
        <taxon>Reichenbachiellaceae</taxon>
        <taxon>Marinoscillum</taxon>
    </lineage>
</organism>
<name>A0A3D9KZ74_MARFU</name>
<protein>
    <submittedName>
        <fullName evidence="3">Collagenase-like protein with putative collagen-binding domain</fullName>
    </submittedName>
</protein>
<dbReference type="Gene3D" id="2.60.40.10">
    <property type="entry name" value="Immunoglobulins"/>
    <property type="match status" value="1"/>
</dbReference>
<dbReference type="Proteomes" id="UP000256779">
    <property type="component" value="Unassembled WGS sequence"/>
</dbReference>
<proteinExistence type="predicted"/>
<dbReference type="Pfam" id="PF16586">
    <property type="entry name" value="DUF5060"/>
    <property type="match status" value="1"/>
</dbReference>
<dbReference type="OrthoDB" id="266054at2"/>
<evidence type="ECO:0000313" key="4">
    <source>
        <dbReference type="Proteomes" id="UP000256779"/>
    </source>
</evidence>
<feature type="domain" description="DUF5060" evidence="2">
    <location>
        <begin position="25"/>
        <end position="108"/>
    </location>
</feature>
<gene>
    <name evidence="3" type="ORF">C7460_12728</name>
</gene>
<dbReference type="InterPro" id="IPR032260">
    <property type="entry name" value="DUF5060"/>
</dbReference>
<keyword evidence="1" id="KW-0732">Signal</keyword>
<accession>A0A3D9KZ74</accession>